<dbReference type="PANTHER" id="PTHR30100:SF1">
    <property type="entry name" value="PHOSPHATE ACYLTRANSFERASE"/>
    <property type="match status" value="1"/>
</dbReference>
<keyword evidence="7 10" id="KW-1208">Phospholipid metabolism</keyword>
<evidence type="ECO:0000256" key="9">
    <source>
        <dbReference type="ARBA" id="ARBA00046608"/>
    </source>
</evidence>
<keyword evidence="11" id="KW-0012">Acyltransferase</keyword>
<keyword evidence="3 10" id="KW-0444">Lipid biosynthesis</keyword>
<evidence type="ECO:0000256" key="5">
    <source>
        <dbReference type="ARBA" id="ARBA00023098"/>
    </source>
</evidence>
<name>A0A938XPH1_9FIRM</name>
<dbReference type="GO" id="GO:0006633">
    <property type="term" value="P:fatty acid biosynthetic process"/>
    <property type="evidence" value="ECO:0007669"/>
    <property type="project" value="UniProtKB-UniRule"/>
</dbReference>
<reference evidence="11" key="1">
    <citation type="submission" date="2021-01" db="EMBL/GenBank/DDBJ databases">
        <title>Genomic Encyclopedia of Type Strains, Phase IV (KMG-IV): sequencing the most valuable type-strain genomes for metagenomic binning, comparative biology and taxonomic classification.</title>
        <authorList>
            <person name="Goeker M."/>
        </authorList>
    </citation>
    <scope>NUCLEOTIDE SEQUENCE</scope>
    <source>
        <strain evidence="11">DSM 23230</strain>
    </source>
</reference>
<dbReference type="HAMAP" id="MF_00019">
    <property type="entry name" value="PlsX"/>
    <property type="match status" value="1"/>
</dbReference>
<evidence type="ECO:0000256" key="4">
    <source>
        <dbReference type="ARBA" id="ARBA00022679"/>
    </source>
</evidence>
<evidence type="ECO:0000256" key="6">
    <source>
        <dbReference type="ARBA" id="ARBA00023209"/>
    </source>
</evidence>
<keyword evidence="12" id="KW-1185">Reference proteome</keyword>
<dbReference type="GO" id="GO:0043811">
    <property type="term" value="F:phosphate:acyl-[acyl carrier protein] acyltransferase activity"/>
    <property type="evidence" value="ECO:0007669"/>
    <property type="project" value="UniProtKB-UniRule"/>
</dbReference>
<dbReference type="PIRSF" id="PIRSF002465">
    <property type="entry name" value="Phsphlp_syn_PlsX"/>
    <property type="match status" value="1"/>
</dbReference>
<keyword evidence="6 10" id="KW-0594">Phospholipid biosynthesis</keyword>
<dbReference type="EC" id="2.3.1.274" evidence="8 10"/>
<dbReference type="Proteomes" id="UP000774000">
    <property type="component" value="Unassembled WGS sequence"/>
</dbReference>
<comment type="subcellular location">
    <subcellularLocation>
        <location evidence="10">Cytoplasm</location>
    </subcellularLocation>
    <text evidence="10">Associated with the membrane possibly through PlsY.</text>
</comment>
<protein>
    <recommendedName>
        <fullName evidence="8 10">Phosphate acyltransferase</fullName>
        <ecNumber evidence="8 10">2.3.1.274</ecNumber>
    </recommendedName>
    <alternativeName>
        <fullName evidence="10">Acyl-ACP phosphotransacylase</fullName>
    </alternativeName>
    <alternativeName>
        <fullName evidence="10">Acyl-[acyl-carrier-protein]--phosphate acyltransferase</fullName>
    </alternativeName>
    <alternativeName>
        <fullName evidence="10">Phosphate-acyl-ACP acyltransferase</fullName>
    </alternativeName>
</protein>
<evidence type="ECO:0000256" key="3">
    <source>
        <dbReference type="ARBA" id="ARBA00022516"/>
    </source>
</evidence>
<evidence type="ECO:0000313" key="11">
    <source>
        <dbReference type="EMBL" id="MBM7556587.1"/>
    </source>
</evidence>
<dbReference type="InterPro" id="IPR012281">
    <property type="entry name" value="Phospholipid_synth_PlsX-like"/>
</dbReference>
<comment type="pathway">
    <text evidence="10">Lipid metabolism; phospholipid metabolism.</text>
</comment>
<dbReference type="SUPFAM" id="SSF53659">
    <property type="entry name" value="Isocitrate/Isopropylmalate dehydrogenase-like"/>
    <property type="match status" value="1"/>
</dbReference>
<comment type="similarity">
    <text evidence="10">Belongs to the PlsX family.</text>
</comment>
<gene>
    <name evidence="10" type="primary">plsX</name>
    <name evidence="11" type="ORF">JOC47_001438</name>
</gene>
<dbReference type="Gene3D" id="3.40.718.10">
    <property type="entry name" value="Isopropylmalate Dehydrogenase"/>
    <property type="match status" value="1"/>
</dbReference>
<dbReference type="Pfam" id="PF02504">
    <property type="entry name" value="FA_synthesis"/>
    <property type="match status" value="1"/>
</dbReference>
<dbReference type="NCBIfam" id="TIGR00182">
    <property type="entry name" value="plsX"/>
    <property type="match status" value="1"/>
</dbReference>
<keyword evidence="2 10" id="KW-0963">Cytoplasm</keyword>
<evidence type="ECO:0000256" key="2">
    <source>
        <dbReference type="ARBA" id="ARBA00022490"/>
    </source>
</evidence>
<organism evidence="11 12">
    <name type="scientific">Halanaerobacter jeridensis</name>
    <dbReference type="NCBI Taxonomy" id="706427"/>
    <lineage>
        <taxon>Bacteria</taxon>
        <taxon>Bacillati</taxon>
        <taxon>Bacillota</taxon>
        <taxon>Clostridia</taxon>
        <taxon>Halanaerobiales</taxon>
        <taxon>Halobacteroidaceae</taxon>
        <taxon>Halanaerobacter</taxon>
    </lineage>
</organism>
<dbReference type="PANTHER" id="PTHR30100">
    <property type="entry name" value="FATTY ACID/PHOSPHOLIPID SYNTHESIS PROTEIN PLSX"/>
    <property type="match status" value="1"/>
</dbReference>
<evidence type="ECO:0000256" key="8">
    <source>
        <dbReference type="ARBA" id="ARBA00024069"/>
    </source>
</evidence>
<dbReference type="AlphaFoldDB" id="A0A938XPH1"/>
<comment type="subunit">
    <text evidence="9 10">Homodimer. Probably interacts with PlsY.</text>
</comment>
<evidence type="ECO:0000256" key="1">
    <source>
        <dbReference type="ARBA" id="ARBA00001232"/>
    </source>
</evidence>
<evidence type="ECO:0000256" key="7">
    <source>
        <dbReference type="ARBA" id="ARBA00023264"/>
    </source>
</evidence>
<evidence type="ECO:0000313" key="12">
    <source>
        <dbReference type="Proteomes" id="UP000774000"/>
    </source>
</evidence>
<comment type="function">
    <text evidence="10">Catalyzes the reversible formation of acyl-phosphate (acyl-PO(4)) from acyl-[acyl-carrier-protein] (acyl-ACP). This enzyme utilizes acyl-ACP as fatty acyl donor, but not acyl-CoA.</text>
</comment>
<keyword evidence="5 10" id="KW-0443">Lipid metabolism</keyword>
<proteinExistence type="inferred from homology"/>
<dbReference type="InterPro" id="IPR003664">
    <property type="entry name" value="FA_synthesis"/>
</dbReference>
<comment type="caution">
    <text evidence="11">The sequence shown here is derived from an EMBL/GenBank/DDBJ whole genome shotgun (WGS) entry which is preliminary data.</text>
</comment>
<comment type="catalytic activity">
    <reaction evidence="1 10">
        <text>a fatty acyl-[ACP] + phosphate = an acyl phosphate + holo-[ACP]</text>
        <dbReference type="Rhea" id="RHEA:42292"/>
        <dbReference type="Rhea" id="RHEA-COMP:9685"/>
        <dbReference type="Rhea" id="RHEA-COMP:14125"/>
        <dbReference type="ChEBI" id="CHEBI:43474"/>
        <dbReference type="ChEBI" id="CHEBI:59918"/>
        <dbReference type="ChEBI" id="CHEBI:64479"/>
        <dbReference type="ChEBI" id="CHEBI:138651"/>
        <dbReference type="EC" id="2.3.1.274"/>
    </reaction>
</comment>
<keyword evidence="4 10" id="KW-0808">Transferase</keyword>
<evidence type="ECO:0000256" key="10">
    <source>
        <dbReference type="HAMAP-Rule" id="MF_00019"/>
    </source>
</evidence>
<dbReference type="GO" id="GO:0005737">
    <property type="term" value="C:cytoplasm"/>
    <property type="evidence" value="ECO:0007669"/>
    <property type="project" value="UniProtKB-SubCell"/>
</dbReference>
<dbReference type="GO" id="GO:0008654">
    <property type="term" value="P:phospholipid biosynthetic process"/>
    <property type="evidence" value="ECO:0007669"/>
    <property type="project" value="UniProtKB-KW"/>
</dbReference>
<dbReference type="EMBL" id="JAFBDQ010000006">
    <property type="protein sequence ID" value="MBM7556587.1"/>
    <property type="molecule type" value="Genomic_DNA"/>
</dbReference>
<accession>A0A938XPH1</accession>
<sequence>MKIAIDAMGGDDAPQEIVKGAIKASRDTSAELILVGQKEAIRTELNNYNYDQQQIRVEPASQVITMNESPTRALRKKKDSSIVIGSNLVADNEVDAFVSAGSTGAVMAAATFNIGRIKGVKRPAIGTVFPALEGQTLLLDAGANVDSKAQNLEQQALMGHVYMKEIFAIDNPSVGLLSIGEEKKKGNKLTKKTYELLEEQNDLNFVGNAEGRDIFTGEFDIIVCDGFVGNVVLKTVEGLVKTIFKLLQSEVEKSWLAKIGGLFLKPVLKRLKQKLDYTEYGGAPLLGIDGVTIISHGSSNAKAIANAIKNAEEAAEANLPELIKADIDERTD</sequence>
<dbReference type="RefSeq" id="WP_204701366.1">
    <property type="nucleotide sequence ID" value="NZ_JAFBDQ010000006.1"/>
</dbReference>